<keyword evidence="3 9" id="KW-0645">Protease</keyword>
<feature type="domain" description="Lon proteolytic" evidence="13">
    <location>
        <begin position="595"/>
        <end position="776"/>
    </location>
</feature>
<comment type="caution">
    <text evidence="15">The sequence shown here is derived from an EMBL/GenBank/DDBJ whole genome shotgun (WGS) entry which is preliminary data.</text>
</comment>
<dbReference type="Pfam" id="PF02190">
    <property type="entry name" value="LON_substr_bdg"/>
    <property type="match status" value="1"/>
</dbReference>
<dbReference type="InterPro" id="IPR027543">
    <property type="entry name" value="Lon_bac"/>
</dbReference>
<dbReference type="InterPro" id="IPR003111">
    <property type="entry name" value="Lon_prtase_N"/>
</dbReference>
<dbReference type="InterPro" id="IPR027417">
    <property type="entry name" value="P-loop_NTPase"/>
</dbReference>
<dbReference type="Pfam" id="PF00004">
    <property type="entry name" value="AAA"/>
    <property type="match status" value="1"/>
</dbReference>
<gene>
    <name evidence="9 15" type="primary">lon</name>
    <name evidence="15" type="ORF">WMO26_00275</name>
</gene>
<dbReference type="InterPro" id="IPR027065">
    <property type="entry name" value="Lon_Prtase"/>
</dbReference>
<dbReference type="InterPro" id="IPR003959">
    <property type="entry name" value="ATPase_AAA_core"/>
</dbReference>
<dbReference type="PROSITE" id="PS51786">
    <property type="entry name" value="LON_PROTEOLYTIC"/>
    <property type="match status" value="1"/>
</dbReference>
<evidence type="ECO:0000256" key="11">
    <source>
        <dbReference type="PROSITE-ProRule" id="PRU01122"/>
    </source>
</evidence>
<accession>A0ABV1DZQ8</accession>
<dbReference type="Gene3D" id="3.30.230.10">
    <property type="match status" value="1"/>
</dbReference>
<keyword evidence="16" id="KW-1185">Reference proteome</keyword>
<keyword evidence="2 9" id="KW-0963">Cytoplasm</keyword>
<comment type="catalytic activity">
    <reaction evidence="9 10 11">
        <text>Hydrolysis of proteins in presence of ATP.</text>
        <dbReference type="EC" id="3.4.21.53"/>
    </reaction>
</comment>
<dbReference type="SUPFAM" id="SSF54211">
    <property type="entry name" value="Ribosomal protein S5 domain 2-like"/>
    <property type="match status" value="1"/>
</dbReference>
<name>A0ABV1DZQ8_9FIRM</name>
<dbReference type="Proteomes" id="UP001489509">
    <property type="component" value="Unassembled WGS sequence"/>
</dbReference>
<evidence type="ECO:0000256" key="1">
    <source>
        <dbReference type="ARBA" id="ARBA00004496"/>
    </source>
</evidence>
<comment type="function">
    <text evidence="9">ATP-dependent serine protease that mediates the selective degradation of mutant and abnormal proteins as well as certain short-lived regulatory proteins. Required for cellular homeostasis and for survival from DNA damage and developmental changes induced by stress. Degrades polypeptides processively to yield small peptide fragments that are 5 to 10 amino acids long. Binds to DNA in a double-stranded, site-specific manner.</text>
</comment>
<keyword evidence="4 9" id="KW-0547">Nucleotide-binding</keyword>
<keyword evidence="5 9" id="KW-0378">Hydrolase</keyword>
<dbReference type="SUPFAM" id="SSF88697">
    <property type="entry name" value="PUA domain-like"/>
    <property type="match status" value="1"/>
</dbReference>
<evidence type="ECO:0000256" key="8">
    <source>
        <dbReference type="ARBA" id="ARBA00023016"/>
    </source>
</evidence>
<dbReference type="SMART" id="SM00382">
    <property type="entry name" value="AAA"/>
    <property type="match status" value="1"/>
</dbReference>
<feature type="binding site" evidence="9">
    <location>
        <begin position="359"/>
        <end position="366"/>
    </location>
    <ligand>
        <name>ATP</name>
        <dbReference type="ChEBI" id="CHEBI:30616"/>
    </ligand>
</feature>
<keyword evidence="7 9" id="KW-0067">ATP-binding</keyword>
<dbReference type="InterPro" id="IPR003593">
    <property type="entry name" value="AAA+_ATPase"/>
</dbReference>
<evidence type="ECO:0000256" key="5">
    <source>
        <dbReference type="ARBA" id="ARBA00022801"/>
    </source>
</evidence>
<dbReference type="HAMAP" id="MF_01973">
    <property type="entry name" value="lon_bact"/>
    <property type="match status" value="1"/>
</dbReference>
<dbReference type="InterPro" id="IPR014721">
    <property type="entry name" value="Ribsml_uS5_D2-typ_fold_subgr"/>
</dbReference>
<evidence type="ECO:0000256" key="6">
    <source>
        <dbReference type="ARBA" id="ARBA00022825"/>
    </source>
</evidence>
<dbReference type="Gene3D" id="2.30.130.40">
    <property type="entry name" value="LON domain-like"/>
    <property type="match status" value="1"/>
</dbReference>
<dbReference type="EC" id="3.4.21.53" evidence="9 10"/>
<dbReference type="PIRSF" id="PIRSF001174">
    <property type="entry name" value="Lon_proteas"/>
    <property type="match status" value="1"/>
</dbReference>
<dbReference type="PANTHER" id="PTHR10046">
    <property type="entry name" value="ATP DEPENDENT LON PROTEASE FAMILY MEMBER"/>
    <property type="match status" value="1"/>
</dbReference>
<protein>
    <recommendedName>
        <fullName evidence="9 10">Lon protease</fullName>
        <ecNumber evidence="9 10">3.4.21.53</ecNumber>
    </recommendedName>
    <alternativeName>
        <fullName evidence="9">ATP-dependent protease La</fullName>
    </alternativeName>
</protein>
<dbReference type="Gene3D" id="1.10.8.60">
    <property type="match status" value="1"/>
</dbReference>
<dbReference type="PRINTS" id="PR00830">
    <property type="entry name" value="ENDOLAPTASE"/>
</dbReference>
<evidence type="ECO:0000256" key="10">
    <source>
        <dbReference type="PIRNR" id="PIRNR001174"/>
    </source>
</evidence>
<dbReference type="InterPro" id="IPR020568">
    <property type="entry name" value="Ribosomal_Su5_D2-typ_SF"/>
</dbReference>
<dbReference type="InterPro" id="IPR054594">
    <property type="entry name" value="Lon_lid"/>
</dbReference>
<proteinExistence type="evidence at transcript level"/>
<dbReference type="Gene3D" id="1.20.5.5270">
    <property type="match status" value="1"/>
</dbReference>
<keyword evidence="8 9" id="KW-0346">Stress response</keyword>
<dbReference type="Pfam" id="PF05362">
    <property type="entry name" value="Lon_C"/>
    <property type="match status" value="1"/>
</dbReference>
<evidence type="ECO:0000256" key="2">
    <source>
        <dbReference type="ARBA" id="ARBA00022490"/>
    </source>
</evidence>
<comment type="subcellular location">
    <subcellularLocation>
        <location evidence="1 9 10">Cytoplasm</location>
    </subcellularLocation>
</comment>
<comment type="similarity">
    <text evidence="9 10 11 12">Belongs to the peptidase S16 family.</text>
</comment>
<feature type="active site" evidence="9 11">
    <location>
        <position position="725"/>
    </location>
</feature>
<comment type="induction">
    <text evidence="9">By heat shock.</text>
</comment>
<dbReference type="PROSITE" id="PS01046">
    <property type="entry name" value="LON_SER"/>
    <property type="match status" value="1"/>
</dbReference>
<dbReference type="NCBIfam" id="TIGR00763">
    <property type="entry name" value="lon"/>
    <property type="match status" value="1"/>
</dbReference>
<dbReference type="InterPro" id="IPR015947">
    <property type="entry name" value="PUA-like_sf"/>
</dbReference>
<evidence type="ECO:0000256" key="3">
    <source>
        <dbReference type="ARBA" id="ARBA00022670"/>
    </source>
</evidence>
<dbReference type="RefSeq" id="WP_349217512.1">
    <property type="nucleotide sequence ID" value="NZ_JBBMFD010000001.1"/>
</dbReference>
<dbReference type="InterPro" id="IPR008268">
    <property type="entry name" value="Peptidase_S16_AS"/>
</dbReference>
<comment type="subunit">
    <text evidence="9 10">Homohexamer. Organized in a ring with a central cavity.</text>
</comment>
<dbReference type="Gene3D" id="1.20.58.1480">
    <property type="match status" value="1"/>
</dbReference>
<sequence>MRATQNDELLFQLPMLALRGLVLFPDMMLHFDVGRKKSIEALNAAMADEQKIFLVSQQDIRVDDPSENQLYKVGVVAKIRQILRMPNDNVRVLVEGLFRARWDRVVRDRPFFLADVEELPDRRAQDEVYASALIAEVQDAFDVYANLTNKLPPDVIMNVIAAQDPGYTADFIASNIMLRLEDKQSILEERHPFKRLEKLIVLLRRENEVLGVERQIHEKVHEQIDKNQREYYLREQLRAISSELSEGENPQEEAEQYKEKIKALHLNDEVADKLLKEADRLYKMPFGSHEATVVRTYLDTCLELPWNKATKENFDLDAARKVLDRDHYGLEKVKERILELLAVRKLTQGVGGQILCLVGPPGVGKTSIARSIAKATGRKYARVSLGGVRDESDIRGHRKTYIGAMPGRIIDAVRQAGSSNAMILLDEVDKLGSDYRGDPTSALLEVLDGEQNYAFRDHYIEVPFDLSNVLFLTTANDAQAIPAPLYDRMEVIPLGSYTHEEKFAIAKKYLIPKQLKKHGLNSRLCRMQDAAIHLMIDGYTREAGVRTLERTIASICRKCAKRIASGEVKSVSVTKAAAAELLGPQKFKTEDVRHKDEVGVVNGLAWTSVGGETMPVEVAVLDGSGRLELTGSLGDVMKESARAAVSYIRAHWSELQVDHEFYKNKDIHIHVPEGAIPKDGPSAGITIATALVSALTDTPVKGDLAMTGEITLRGRVLPIGGLKEKTMAAFTHGMKTVIIPAENEPDLEEVSEQVKSAIRFIPAETLDTVLKNALISRPAIHPTKSKPADGPATAEVIPDLPHSRAGLVTERGM</sequence>
<dbReference type="Gene3D" id="3.40.50.300">
    <property type="entry name" value="P-loop containing nucleotide triphosphate hydrolases"/>
    <property type="match status" value="1"/>
</dbReference>
<keyword evidence="6 9" id="KW-0720">Serine protease</keyword>
<evidence type="ECO:0000256" key="4">
    <source>
        <dbReference type="ARBA" id="ARBA00022741"/>
    </source>
</evidence>
<dbReference type="Pfam" id="PF22667">
    <property type="entry name" value="Lon_lid"/>
    <property type="match status" value="1"/>
</dbReference>
<organism evidence="15 16">
    <name type="scientific">Solibaculum intestinale</name>
    <dbReference type="NCBI Taxonomy" id="3133165"/>
    <lineage>
        <taxon>Bacteria</taxon>
        <taxon>Bacillati</taxon>
        <taxon>Bacillota</taxon>
        <taxon>Clostridia</taxon>
        <taxon>Eubacteriales</taxon>
        <taxon>Oscillospiraceae</taxon>
        <taxon>Solibaculum</taxon>
    </lineage>
</organism>
<dbReference type="InterPro" id="IPR004815">
    <property type="entry name" value="Lon_bac/euk-typ"/>
</dbReference>
<dbReference type="EMBL" id="JBBMFD010000001">
    <property type="protein sequence ID" value="MEQ2439258.1"/>
    <property type="molecule type" value="Genomic_DNA"/>
</dbReference>
<dbReference type="GO" id="GO:0004252">
    <property type="term" value="F:serine-type endopeptidase activity"/>
    <property type="evidence" value="ECO:0007669"/>
    <property type="project" value="UniProtKB-EC"/>
</dbReference>
<dbReference type="InterPro" id="IPR008269">
    <property type="entry name" value="Lon_proteolytic"/>
</dbReference>
<evidence type="ECO:0000256" key="7">
    <source>
        <dbReference type="ARBA" id="ARBA00022840"/>
    </source>
</evidence>
<dbReference type="InterPro" id="IPR046336">
    <property type="entry name" value="Lon_prtase_N_sf"/>
</dbReference>
<feature type="active site" evidence="9 11">
    <location>
        <position position="682"/>
    </location>
</feature>
<evidence type="ECO:0000313" key="16">
    <source>
        <dbReference type="Proteomes" id="UP001489509"/>
    </source>
</evidence>
<evidence type="ECO:0000313" key="15">
    <source>
        <dbReference type="EMBL" id="MEQ2439258.1"/>
    </source>
</evidence>
<evidence type="ECO:0000259" key="14">
    <source>
        <dbReference type="PROSITE" id="PS51787"/>
    </source>
</evidence>
<reference evidence="15 16" key="1">
    <citation type="submission" date="2024-03" db="EMBL/GenBank/DDBJ databases">
        <title>Human intestinal bacterial collection.</title>
        <authorList>
            <person name="Pauvert C."/>
            <person name="Hitch T.C.A."/>
            <person name="Clavel T."/>
        </authorList>
    </citation>
    <scope>NUCLEOTIDE SEQUENCE [LARGE SCALE GENOMIC DNA]</scope>
    <source>
        <strain evidence="15 16">CLA-JM-H44</strain>
    </source>
</reference>
<evidence type="ECO:0000259" key="13">
    <source>
        <dbReference type="PROSITE" id="PS51786"/>
    </source>
</evidence>
<evidence type="ECO:0000256" key="12">
    <source>
        <dbReference type="RuleBase" id="RU000591"/>
    </source>
</evidence>
<feature type="domain" description="Lon N-terminal" evidence="14">
    <location>
        <begin position="13"/>
        <end position="207"/>
    </location>
</feature>
<dbReference type="PROSITE" id="PS51787">
    <property type="entry name" value="LON_N"/>
    <property type="match status" value="1"/>
</dbReference>
<dbReference type="CDD" id="cd19500">
    <property type="entry name" value="RecA-like_Lon"/>
    <property type="match status" value="1"/>
</dbReference>
<dbReference type="SUPFAM" id="SSF52540">
    <property type="entry name" value="P-loop containing nucleoside triphosphate hydrolases"/>
    <property type="match status" value="1"/>
</dbReference>
<evidence type="ECO:0000256" key="9">
    <source>
        <dbReference type="HAMAP-Rule" id="MF_01973"/>
    </source>
</evidence>
<dbReference type="SMART" id="SM00464">
    <property type="entry name" value="LON"/>
    <property type="match status" value="1"/>
</dbReference>